<dbReference type="SUPFAM" id="SSF53850">
    <property type="entry name" value="Periplasmic binding protein-like II"/>
    <property type="match status" value="1"/>
</dbReference>
<dbReference type="Pfam" id="PF03466">
    <property type="entry name" value="LysR_substrate"/>
    <property type="match status" value="1"/>
</dbReference>
<dbReference type="Gene3D" id="1.10.10.10">
    <property type="entry name" value="Winged helix-like DNA-binding domain superfamily/Winged helix DNA-binding domain"/>
    <property type="match status" value="1"/>
</dbReference>
<feature type="domain" description="HTH lysR-type" evidence="5">
    <location>
        <begin position="16"/>
        <end position="73"/>
    </location>
</feature>
<reference evidence="6 7" key="1">
    <citation type="journal article" date="2019" name="Microbiol. Resour. Announc.">
        <title>Draft Genome Sequence of the Most Traditional epsilon-Poly-l-Lysine Producer, Streptomyces albulus NBRC14147.</title>
        <authorList>
            <person name="Yamanaka K."/>
            <person name="Hamano Y."/>
        </authorList>
    </citation>
    <scope>NUCLEOTIDE SEQUENCE [LARGE SCALE GENOMIC DNA]</scope>
    <source>
        <strain evidence="6 7">NBRC 14147</strain>
    </source>
</reference>
<dbReference type="InterPro" id="IPR005119">
    <property type="entry name" value="LysR_subst-bd"/>
</dbReference>
<keyword evidence="2" id="KW-0805">Transcription regulation</keyword>
<protein>
    <submittedName>
        <fullName evidence="6">LysR family transcriptional regulator</fullName>
    </submittedName>
</protein>
<dbReference type="GO" id="GO:0032993">
    <property type="term" value="C:protein-DNA complex"/>
    <property type="evidence" value="ECO:0007669"/>
    <property type="project" value="TreeGrafter"/>
</dbReference>
<dbReference type="EMBL" id="BHXC01000006">
    <property type="protein sequence ID" value="GCB88307.1"/>
    <property type="molecule type" value="Genomic_DNA"/>
</dbReference>
<evidence type="ECO:0000313" key="7">
    <source>
        <dbReference type="Proteomes" id="UP000288351"/>
    </source>
</evidence>
<evidence type="ECO:0000313" key="6">
    <source>
        <dbReference type="EMBL" id="GCB88307.1"/>
    </source>
</evidence>
<name>A0A401QSB7_STRNR</name>
<dbReference type="Pfam" id="PF00126">
    <property type="entry name" value="HTH_1"/>
    <property type="match status" value="1"/>
</dbReference>
<comment type="caution">
    <text evidence="6">The sequence shown here is derived from an EMBL/GenBank/DDBJ whole genome shotgun (WGS) entry which is preliminary data.</text>
</comment>
<organism evidence="6 7">
    <name type="scientific">Streptomyces noursei</name>
    <name type="common">Streptomyces albulus</name>
    <dbReference type="NCBI Taxonomy" id="1971"/>
    <lineage>
        <taxon>Bacteria</taxon>
        <taxon>Bacillati</taxon>
        <taxon>Actinomycetota</taxon>
        <taxon>Actinomycetes</taxon>
        <taxon>Kitasatosporales</taxon>
        <taxon>Streptomycetaceae</taxon>
        <taxon>Streptomyces</taxon>
    </lineage>
</organism>
<dbReference type="GO" id="GO:0003677">
    <property type="term" value="F:DNA binding"/>
    <property type="evidence" value="ECO:0007669"/>
    <property type="project" value="UniProtKB-KW"/>
</dbReference>
<evidence type="ECO:0000256" key="3">
    <source>
        <dbReference type="ARBA" id="ARBA00023125"/>
    </source>
</evidence>
<dbReference type="Gene3D" id="3.40.190.10">
    <property type="entry name" value="Periplasmic binding protein-like II"/>
    <property type="match status" value="2"/>
</dbReference>
<dbReference type="CDD" id="cd08414">
    <property type="entry name" value="PBP2_LTTR_aromatics_like"/>
    <property type="match status" value="1"/>
</dbReference>
<dbReference type="AlphaFoldDB" id="A0A401QSB7"/>
<evidence type="ECO:0000256" key="2">
    <source>
        <dbReference type="ARBA" id="ARBA00023015"/>
    </source>
</evidence>
<dbReference type="PRINTS" id="PR00039">
    <property type="entry name" value="HTHLYSR"/>
</dbReference>
<accession>A0A401QSB7</accession>
<keyword evidence="3" id="KW-0238">DNA-binding</keyword>
<dbReference type="InterPro" id="IPR036390">
    <property type="entry name" value="WH_DNA-bd_sf"/>
</dbReference>
<dbReference type="SUPFAM" id="SSF46785">
    <property type="entry name" value="Winged helix' DNA-binding domain"/>
    <property type="match status" value="1"/>
</dbReference>
<dbReference type="PANTHER" id="PTHR30346">
    <property type="entry name" value="TRANSCRIPTIONAL DUAL REGULATOR HCAR-RELATED"/>
    <property type="match status" value="1"/>
</dbReference>
<dbReference type="Proteomes" id="UP000288351">
    <property type="component" value="Unassembled WGS sequence"/>
</dbReference>
<dbReference type="PROSITE" id="PS50931">
    <property type="entry name" value="HTH_LYSR"/>
    <property type="match status" value="1"/>
</dbReference>
<evidence type="ECO:0000256" key="4">
    <source>
        <dbReference type="ARBA" id="ARBA00023163"/>
    </source>
</evidence>
<evidence type="ECO:0000256" key="1">
    <source>
        <dbReference type="ARBA" id="ARBA00009437"/>
    </source>
</evidence>
<comment type="similarity">
    <text evidence="1">Belongs to the LysR transcriptional regulatory family.</text>
</comment>
<dbReference type="PANTHER" id="PTHR30346:SF30">
    <property type="entry name" value="SMALL NEUTRAL PROTEASE REGULATORY PROTEIN"/>
    <property type="match status" value="1"/>
</dbReference>
<dbReference type="GO" id="GO:0003700">
    <property type="term" value="F:DNA-binding transcription factor activity"/>
    <property type="evidence" value="ECO:0007669"/>
    <property type="project" value="InterPro"/>
</dbReference>
<evidence type="ECO:0000259" key="5">
    <source>
        <dbReference type="PROSITE" id="PS50931"/>
    </source>
</evidence>
<dbReference type="FunFam" id="1.10.10.10:FF:000001">
    <property type="entry name" value="LysR family transcriptional regulator"/>
    <property type="match status" value="1"/>
</dbReference>
<keyword evidence="4" id="KW-0804">Transcription</keyword>
<sequence length="333" mass="34914">MARWVAILSVYEGVVMEARHLRYALTLAEHGHFGRAAHALGIAQPPLSKQVADLEREIGARLFDRTRQGVFPTAAGQAFLARARRALEEMTAATVDAGRAARGETGRLRLGFIASALLDPLPDVLSRFGREGLDVRLELHEMASSRSAATLISGELDVAVTLGPPRGAGAERLVSVPVGRDRLIAVVSSTHPYAGQASVSVDQVRRQPLIVAAGEDEPAVTAGLRTLLGDDAVDGASVARDVHTIIGLAACGIGVGLGPSRMLSAPRPGTWFCEVTPRTALPELILSFNGQDRSPVLGAFLDTVRRNCPDVGAALDRHLGHAGGSGSVPPPAP</sequence>
<dbReference type="InterPro" id="IPR000847">
    <property type="entry name" value="LysR_HTH_N"/>
</dbReference>
<gene>
    <name evidence="6" type="ORF">SALB_00977</name>
</gene>
<dbReference type="InterPro" id="IPR036388">
    <property type="entry name" value="WH-like_DNA-bd_sf"/>
</dbReference>
<proteinExistence type="inferred from homology"/>